<reference evidence="1 2" key="3">
    <citation type="journal article" date="2013" name="Rice">
        <title>Improvement of the Oryza sativa Nipponbare reference genome using next generation sequence and optical map data.</title>
        <authorList>
            <person name="Kawahara Y."/>
            <person name="de la Bastide M."/>
            <person name="Hamilton J.P."/>
            <person name="Kanamori H."/>
            <person name="McCombie W.R."/>
            <person name="Ouyang S."/>
            <person name="Schwartz D.C."/>
            <person name="Tanaka T."/>
            <person name="Wu J."/>
            <person name="Zhou S."/>
            <person name="Childs K.L."/>
            <person name="Davidson R.M."/>
            <person name="Lin H."/>
            <person name="Quesada-Ocampo L."/>
            <person name="Vaillancourt B."/>
            <person name="Sakai H."/>
            <person name="Lee S.S."/>
            <person name="Kim J."/>
            <person name="Numa H."/>
            <person name="Itoh T."/>
            <person name="Buell C.R."/>
            <person name="Matsumoto T."/>
        </authorList>
    </citation>
    <scope>NUCLEOTIDE SEQUENCE [LARGE SCALE GENOMIC DNA]</scope>
    <source>
        <strain evidence="2">cv. Nipponbare</strain>
    </source>
</reference>
<name>A0A0P0X8F2_ORYSJ</name>
<dbReference type="PaxDb" id="39947-A0A0P0X8F2"/>
<protein>
    <submittedName>
        <fullName evidence="1">Os07g0596801 protein</fullName>
    </submittedName>
</protein>
<keyword evidence="2" id="KW-1185">Reference proteome</keyword>
<sequence length="131" mass="13888">MEDNVVLVALDFSSQFLLMPATPPSLLGAPPFFWSSLEPAVEPFSGGGEVFVRVCGPVNLLSGLLGLTGGVGAAELGQPMSRATITLNTLALVSKRFYTFERVLGESLVWSSRIGDIDACERRFLLGGVAL</sequence>
<evidence type="ECO:0000313" key="1">
    <source>
        <dbReference type="EMBL" id="BAT02480.1"/>
    </source>
</evidence>
<dbReference type="EMBL" id="AP014963">
    <property type="protein sequence ID" value="BAT02480.1"/>
    <property type="molecule type" value="Genomic_DNA"/>
</dbReference>
<organism evidence="1 2">
    <name type="scientific">Oryza sativa subsp. japonica</name>
    <name type="common">Rice</name>
    <dbReference type="NCBI Taxonomy" id="39947"/>
    <lineage>
        <taxon>Eukaryota</taxon>
        <taxon>Viridiplantae</taxon>
        <taxon>Streptophyta</taxon>
        <taxon>Embryophyta</taxon>
        <taxon>Tracheophyta</taxon>
        <taxon>Spermatophyta</taxon>
        <taxon>Magnoliopsida</taxon>
        <taxon>Liliopsida</taxon>
        <taxon>Poales</taxon>
        <taxon>Poaceae</taxon>
        <taxon>BOP clade</taxon>
        <taxon>Oryzoideae</taxon>
        <taxon>Oryzeae</taxon>
        <taxon>Oryzinae</taxon>
        <taxon>Oryza</taxon>
        <taxon>Oryza sativa</taxon>
    </lineage>
</organism>
<reference evidence="1 2" key="2">
    <citation type="journal article" date="2013" name="Plant Cell Physiol.">
        <title>Rice Annotation Project Database (RAP-DB): an integrative and interactive database for rice genomics.</title>
        <authorList>
            <person name="Sakai H."/>
            <person name="Lee S.S."/>
            <person name="Tanaka T."/>
            <person name="Numa H."/>
            <person name="Kim J."/>
            <person name="Kawahara Y."/>
            <person name="Wakimoto H."/>
            <person name="Yang C.C."/>
            <person name="Iwamoto M."/>
            <person name="Abe T."/>
            <person name="Yamada Y."/>
            <person name="Muto A."/>
            <person name="Inokuchi H."/>
            <person name="Ikemura T."/>
            <person name="Matsumoto T."/>
            <person name="Sasaki T."/>
            <person name="Itoh T."/>
        </authorList>
    </citation>
    <scope>NUCLEOTIDE SEQUENCE [LARGE SCALE GENOMIC DNA]</scope>
    <source>
        <strain evidence="2">cv. Nipponbare</strain>
    </source>
</reference>
<dbReference type="AlphaFoldDB" id="A0A0P0X8F2"/>
<reference evidence="2" key="1">
    <citation type="journal article" date="2005" name="Nature">
        <title>The map-based sequence of the rice genome.</title>
        <authorList>
            <consortium name="International rice genome sequencing project (IRGSP)"/>
            <person name="Matsumoto T."/>
            <person name="Wu J."/>
            <person name="Kanamori H."/>
            <person name="Katayose Y."/>
            <person name="Fujisawa M."/>
            <person name="Namiki N."/>
            <person name="Mizuno H."/>
            <person name="Yamamoto K."/>
            <person name="Antonio B.A."/>
            <person name="Baba T."/>
            <person name="Sakata K."/>
            <person name="Nagamura Y."/>
            <person name="Aoki H."/>
            <person name="Arikawa K."/>
            <person name="Arita K."/>
            <person name="Bito T."/>
            <person name="Chiden Y."/>
            <person name="Fujitsuka N."/>
            <person name="Fukunaka R."/>
            <person name="Hamada M."/>
            <person name="Harada C."/>
            <person name="Hayashi A."/>
            <person name="Hijishita S."/>
            <person name="Honda M."/>
            <person name="Hosokawa S."/>
            <person name="Ichikawa Y."/>
            <person name="Idonuma A."/>
            <person name="Iijima M."/>
            <person name="Ikeda M."/>
            <person name="Ikeno M."/>
            <person name="Ito K."/>
            <person name="Ito S."/>
            <person name="Ito T."/>
            <person name="Ito Y."/>
            <person name="Ito Y."/>
            <person name="Iwabuchi A."/>
            <person name="Kamiya K."/>
            <person name="Karasawa W."/>
            <person name="Kurita K."/>
            <person name="Katagiri S."/>
            <person name="Kikuta A."/>
            <person name="Kobayashi H."/>
            <person name="Kobayashi N."/>
            <person name="Machita K."/>
            <person name="Maehara T."/>
            <person name="Masukawa M."/>
            <person name="Mizubayashi T."/>
            <person name="Mukai Y."/>
            <person name="Nagasaki H."/>
            <person name="Nagata Y."/>
            <person name="Naito S."/>
            <person name="Nakashima M."/>
            <person name="Nakama Y."/>
            <person name="Nakamichi Y."/>
            <person name="Nakamura M."/>
            <person name="Meguro A."/>
            <person name="Negishi M."/>
            <person name="Ohta I."/>
            <person name="Ohta T."/>
            <person name="Okamoto M."/>
            <person name="Ono N."/>
            <person name="Saji S."/>
            <person name="Sakaguchi M."/>
            <person name="Sakai K."/>
            <person name="Shibata M."/>
            <person name="Shimokawa T."/>
            <person name="Song J."/>
            <person name="Takazaki Y."/>
            <person name="Terasawa K."/>
            <person name="Tsugane M."/>
            <person name="Tsuji K."/>
            <person name="Ueda S."/>
            <person name="Waki K."/>
            <person name="Yamagata H."/>
            <person name="Yamamoto M."/>
            <person name="Yamamoto S."/>
            <person name="Yamane H."/>
            <person name="Yoshiki S."/>
            <person name="Yoshihara R."/>
            <person name="Yukawa K."/>
            <person name="Zhong H."/>
            <person name="Yano M."/>
            <person name="Yuan Q."/>
            <person name="Ouyang S."/>
            <person name="Liu J."/>
            <person name="Jones K.M."/>
            <person name="Gansberger K."/>
            <person name="Moffat K."/>
            <person name="Hill J."/>
            <person name="Bera J."/>
            <person name="Fadrosh D."/>
            <person name="Jin S."/>
            <person name="Johri S."/>
            <person name="Kim M."/>
            <person name="Overton L."/>
            <person name="Reardon M."/>
            <person name="Tsitrin T."/>
            <person name="Vuong H."/>
            <person name="Weaver B."/>
            <person name="Ciecko A."/>
            <person name="Tallon L."/>
            <person name="Jackson J."/>
            <person name="Pai G."/>
            <person name="Aken S.V."/>
            <person name="Utterback T."/>
            <person name="Reidmuller S."/>
            <person name="Feldblyum T."/>
            <person name="Hsiao J."/>
            <person name="Zismann V."/>
            <person name="Iobst S."/>
            <person name="de Vazeille A.R."/>
            <person name="Buell C.R."/>
            <person name="Ying K."/>
            <person name="Li Y."/>
            <person name="Lu T."/>
            <person name="Huang Y."/>
            <person name="Zhao Q."/>
            <person name="Feng Q."/>
            <person name="Zhang L."/>
            <person name="Zhu J."/>
            <person name="Weng Q."/>
            <person name="Mu J."/>
            <person name="Lu Y."/>
            <person name="Fan D."/>
            <person name="Liu Y."/>
            <person name="Guan J."/>
            <person name="Zhang Y."/>
            <person name="Yu S."/>
            <person name="Liu X."/>
            <person name="Zhang Y."/>
            <person name="Hong G."/>
            <person name="Han B."/>
            <person name="Choisne N."/>
            <person name="Demange N."/>
            <person name="Orjeda G."/>
            <person name="Samain S."/>
            <person name="Cattolico L."/>
            <person name="Pelletier E."/>
            <person name="Couloux A."/>
            <person name="Segurens B."/>
            <person name="Wincker P."/>
            <person name="D'Hont A."/>
            <person name="Scarpelli C."/>
            <person name="Weissenbach J."/>
            <person name="Salanoubat M."/>
            <person name="Quetier F."/>
            <person name="Yu Y."/>
            <person name="Kim H.R."/>
            <person name="Rambo T."/>
            <person name="Currie J."/>
            <person name="Collura K."/>
            <person name="Luo M."/>
            <person name="Yang T."/>
            <person name="Ammiraju J.S.S."/>
            <person name="Engler F."/>
            <person name="Soderlund C."/>
            <person name="Wing R.A."/>
            <person name="Palmer L.E."/>
            <person name="de la Bastide M."/>
            <person name="Spiegel L."/>
            <person name="Nascimento L."/>
            <person name="Zutavern T."/>
            <person name="O'Shaughnessy A."/>
            <person name="Dike S."/>
            <person name="Dedhia N."/>
            <person name="Preston R."/>
            <person name="Balija V."/>
            <person name="McCombie W.R."/>
            <person name="Chow T."/>
            <person name="Chen H."/>
            <person name="Chung M."/>
            <person name="Chen C."/>
            <person name="Shaw J."/>
            <person name="Wu H."/>
            <person name="Hsiao K."/>
            <person name="Chao Y."/>
            <person name="Chu M."/>
            <person name="Cheng C."/>
            <person name="Hour A."/>
            <person name="Lee P."/>
            <person name="Lin S."/>
            <person name="Lin Y."/>
            <person name="Liou J."/>
            <person name="Liu S."/>
            <person name="Hsing Y."/>
            <person name="Raghuvanshi S."/>
            <person name="Mohanty A."/>
            <person name="Bharti A.K."/>
            <person name="Gaur A."/>
            <person name="Gupta V."/>
            <person name="Kumar D."/>
            <person name="Ravi V."/>
            <person name="Vij S."/>
            <person name="Kapur A."/>
            <person name="Khurana P."/>
            <person name="Khurana P."/>
            <person name="Khurana J.P."/>
            <person name="Tyagi A.K."/>
            <person name="Gaikwad K."/>
            <person name="Singh A."/>
            <person name="Dalal V."/>
            <person name="Srivastava S."/>
            <person name="Dixit A."/>
            <person name="Pal A.K."/>
            <person name="Ghazi I.A."/>
            <person name="Yadav M."/>
            <person name="Pandit A."/>
            <person name="Bhargava A."/>
            <person name="Sureshbabu K."/>
            <person name="Batra K."/>
            <person name="Sharma T.R."/>
            <person name="Mohapatra T."/>
            <person name="Singh N.K."/>
            <person name="Messing J."/>
            <person name="Nelson A.B."/>
            <person name="Fuks G."/>
            <person name="Kavchok S."/>
            <person name="Keizer G."/>
            <person name="Linton E."/>
            <person name="Llaca V."/>
            <person name="Song R."/>
            <person name="Tanyolac B."/>
            <person name="Young S."/>
            <person name="Ho-Il K."/>
            <person name="Hahn J.H."/>
            <person name="Sangsakoo G."/>
            <person name="Vanavichit A."/>
            <person name="de Mattos Luiz.A.T."/>
            <person name="Zimmer P.D."/>
            <person name="Malone G."/>
            <person name="Dellagostin O."/>
            <person name="de Oliveira A.C."/>
            <person name="Bevan M."/>
            <person name="Bancroft I."/>
            <person name="Minx P."/>
            <person name="Cordum H."/>
            <person name="Wilson R."/>
            <person name="Cheng Z."/>
            <person name="Jin W."/>
            <person name="Jiang J."/>
            <person name="Leong S.A."/>
            <person name="Iwama H."/>
            <person name="Gojobori T."/>
            <person name="Itoh T."/>
            <person name="Niimura Y."/>
            <person name="Fujii Y."/>
            <person name="Habara T."/>
            <person name="Sakai H."/>
            <person name="Sato Y."/>
            <person name="Wilson G."/>
            <person name="Kumar K."/>
            <person name="McCouch S."/>
            <person name="Juretic N."/>
            <person name="Hoen D."/>
            <person name="Wright S."/>
            <person name="Bruskiewich R."/>
            <person name="Bureau T."/>
            <person name="Miyao A."/>
            <person name="Hirochika H."/>
            <person name="Nishikawa T."/>
            <person name="Kadowaki K."/>
            <person name="Sugiura M."/>
            <person name="Burr B."/>
            <person name="Sasaki T."/>
        </authorList>
    </citation>
    <scope>NUCLEOTIDE SEQUENCE [LARGE SCALE GENOMIC DNA]</scope>
    <source>
        <strain evidence="2">cv. Nipponbare</strain>
    </source>
</reference>
<accession>A0A0P0X8F2</accession>
<gene>
    <name evidence="1" type="ordered locus">Os07g0596801</name>
    <name evidence="1" type="ORF">OSNPB_070596801</name>
</gene>
<dbReference type="InParanoid" id="A0A0P0X8F2"/>
<evidence type="ECO:0000313" key="2">
    <source>
        <dbReference type="Proteomes" id="UP000059680"/>
    </source>
</evidence>
<proteinExistence type="predicted"/>
<dbReference type="Proteomes" id="UP000059680">
    <property type="component" value="Chromosome 7"/>
</dbReference>